<evidence type="ECO:0000313" key="3">
    <source>
        <dbReference type="EMBL" id="TYB33010.1"/>
    </source>
</evidence>
<accession>A0A5D0MNG9</accession>
<gene>
    <name evidence="3" type="ORF">FXF49_08565</name>
</gene>
<dbReference type="EMBL" id="VSIV01000219">
    <property type="protein sequence ID" value="TYB33010.1"/>
    <property type="molecule type" value="Genomic_DNA"/>
</dbReference>
<comment type="caution">
    <text evidence="3">The sequence shown here is derived from an EMBL/GenBank/DDBJ whole genome shotgun (WGS) entry which is preliminary data.</text>
</comment>
<protein>
    <submittedName>
        <fullName evidence="3">Uncharacterized protein</fullName>
    </submittedName>
</protein>
<feature type="region of interest" description="Disordered" evidence="1">
    <location>
        <begin position="29"/>
        <end position="48"/>
    </location>
</feature>
<feature type="chain" id="PRO_5022870603" evidence="2">
    <location>
        <begin position="22"/>
        <end position="264"/>
    </location>
</feature>
<evidence type="ECO:0000256" key="2">
    <source>
        <dbReference type="SAM" id="SignalP"/>
    </source>
</evidence>
<evidence type="ECO:0000313" key="4">
    <source>
        <dbReference type="Proteomes" id="UP000323337"/>
    </source>
</evidence>
<dbReference type="RefSeq" id="WP_303701487.1">
    <property type="nucleotide sequence ID" value="NZ_VSIV01000219.1"/>
</dbReference>
<feature type="signal peptide" evidence="2">
    <location>
        <begin position="1"/>
        <end position="21"/>
    </location>
</feature>
<dbReference type="PROSITE" id="PS51257">
    <property type="entry name" value="PROKAR_LIPOPROTEIN"/>
    <property type="match status" value="1"/>
</dbReference>
<feature type="compositionally biased region" description="Polar residues" evidence="1">
    <location>
        <begin position="39"/>
        <end position="48"/>
    </location>
</feature>
<proteinExistence type="predicted"/>
<keyword evidence="2" id="KW-0732">Signal</keyword>
<organism evidence="3 4">
    <name type="scientific">Flexistipes sinusarabici</name>
    <dbReference type="NCBI Taxonomy" id="2352"/>
    <lineage>
        <taxon>Bacteria</taxon>
        <taxon>Pseudomonadati</taxon>
        <taxon>Deferribacterota</taxon>
        <taxon>Deferribacteres</taxon>
        <taxon>Deferribacterales</taxon>
        <taxon>Flexistipitaceae</taxon>
        <taxon>Flexistipes</taxon>
    </lineage>
</organism>
<evidence type="ECO:0000256" key="1">
    <source>
        <dbReference type="SAM" id="MobiDB-lite"/>
    </source>
</evidence>
<name>A0A5D0MNG9_FLESI</name>
<dbReference type="AlphaFoldDB" id="A0A5D0MNG9"/>
<sequence length="264" mass="29573">MSLIRKMLYTVTAAMTLFVVAACGGGSGSSGDSTQNSGTNDGTQSSSGSLSGVVIDGYWQGAEVFMDFNGNFEHDENEPLVTTNAYGQYRFENLDNESFGHPVVAKGTAGVTYDDGLRQYLTDNITMVSLDNDSMRVVSPFTSLHWYYMNNDNMTFEEARNKVMEEFGLPSHQAIFKDFVERSYDNASYQNMVNTSLRMGEYMGYYFSSDNSSTNMREEMMNGFTYMHQNVGWDNFTDDSFVPGMGTMRDNYPINGIQRMGMSN</sequence>
<reference evidence="3 4" key="1">
    <citation type="submission" date="2019-08" db="EMBL/GenBank/DDBJ databases">
        <title>Genomic characterization of a novel candidate phylum (ARYD3) from a high temperature, high salinity tertiary oil reservoir in north central Oklahoma, USA.</title>
        <authorList>
            <person name="Youssef N.H."/>
            <person name="Yadav A."/>
            <person name="Elshahed M.S."/>
        </authorList>
    </citation>
    <scope>NUCLEOTIDE SEQUENCE [LARGE SCALE GENOMIC DNA]</scope>
    <source>
        <strain evidence="3">ARYD1</strain>
    </source>
</reference>
<dbReference type="Proteomes" id="UP000323337">
    <property type="component" value="Unassembled WGS sequence"/>
</dbReference>